<evidence type="ECO:0000313" key="2">
    <source>
        <dbReference type="Proteomes" id="UP000808337"/>
    </source>
</evidence>
<sequence length="119" mass="13443">MKDILKHNDFMASVHFSSEDEIFHGKILGIDDSITFEGTSVASLKKAFRESIDDYLSICEEVGKDPLKSYKGSFNIRIQPELHKNATFKSIELGISLNQFVEKAISSFMSKKTGSTKRY</sequence>
<accession>A0A9D7XSL0</accession>
<organism evidence="1 2">
    <name type="scientific">Candidatus Opimibacter skivensis</name>
    <dbReference type="NCBI Taxonomy" id="2982028"/>
    <lineage>
        <taxon>Bacteria</taxon>
        <taxon>Pseudomonadati</taxon>
        <taxon>Bacteroidota</taxon>
        <taxon>Saprospiria</taxon>
        <taxon>Saprospirales</taxon>
        <taxon>Saprospiraceae</taxon>
        <taxon>Candidatus Opimibacter</taxon>
    </lineage>
</organism>
<evidence type="ECO:0000313" key="1">
    <source>
        <dbReference type="EMBL" id="MBK9981822.1"/>
    </source>
</evidence>
<gene>
    <name evidence="1" type="ORF">IPP15_05255</name>
</gene>
<dbReference type="InterPro" id="IPR008651">
    <property type="entry name" value="Uncharacterised_HicB"/>
</dbReference>
<dbReference type="Pfam" id="PF05534">
    <property type="entry name" value="HicB"/>
    <property type="match status" value="1"/>
</dbReference>
<name>A0A9D7XSL0_9BACT</name>
<dbReference type="Proteomes" id="UP000808337">
    <property type="component" value="Unassembled WGS sequence"/>
</dbReference>
<dbReference type="SUPFAM" id="SSF143100">
    <property type="entry name" value="TTHA1013/TTHA0281-like"/>
    <property type="match status" value="1"/>
</dbReference>
<proteinExistence type="predicted"/>
<protein>
    <submittedName>
        <fullName evidence="1">Type II toxin-antitoxin system HicB family antitoxin</fullName>
    </submittedName>
</protein>
<reference evidence="1 2" key="1">
    <citation type="submission" date="2020-10" db="EMBL/GenBank/DDBJ databases">
        <title>Connecting structure to function with the recovery of over 1000 high-quality activated sludge metagenome-assembled genomes encoding full-length rRNA genes using long-read sequencing.</title>
        <authorList>
            <person name="Singleton C.M."/>
            <person name="Petriglieri F."/>
            <person name="Kristensen J.M."/>
            <person name="Kirkegaard R.H."/>
            <person name="Michaelsen T.Y."/>
            <person name="Andersen M.H."/>
            <person name="Karst S.M."/>
            <person name="Dueholm M.S."/>
            <person name="Nielsen P.H."/>
            <person name="Albertsen M."/>
        </authorList>
    </citation>
    <scope>NUCLEOTIDE SEQUENCE [LARGE SCALE GENOMIC DNA]</scope>
    <source>
        <strain evidence="1">Ribe_18-Q3-R11-54_MAXAC.273</strain>
    </source>
</reference>
<dbReference type="EMBL" id="JADKGY010000001">
    <property type="protein sequence ID" value="MBK9981822.1"/>
    <property type="molecule type" value="Genomic_DNA"/>
</dbReference>
<comment type="caution">
    <text evidence="1">The sequence shown here is derived from an EMBL/GenBank/DDBJ whole genome shotgun (WGS) entry which is preliminary data.</text>
</comment>
<dbReference type="AlphaFoldDB" id="A0A9D7XSL0"/>
<dbReference type="InterPro" id="IPR035069">
    <property type="entry name" value="TTHA1013/TTHA0281-like"/>
</dbReference>